<reference evidence="2 3" key="1">
    <citation type="submission" date="2016-08" db="EMBL/GenBank/DDBJ databases">
        <title>A Parts List for Fungal Cellulosomes Revealed by Comparative Genomics.</title>
        <authorList>
            <consortium name="DOE Joint Genome Institute"/>
            <person name="Haitjema C.H."/>
            <person name="Gilmore S.P."/>
            <person name="Henske J.K."/>
            <person name="Solomon K.V."/>
            <person name="De Groot R."/>
            <person name="Kuo A."/>
            <person name="Mondo S.J."/>
            <person name="Salamov A.A."/>
            <person name="Labutti K."/>
            <person name="Zhao Z."/>
            <person name="Chiniquy J."/>
            <person name="Barry K."/>
            <person name="Brewer H.M."/>
            <person name="Purvine S.O."/>
            <person name="Wright A.T."/>
            <person name="Boxma B."/>
            <person name="Van Alen T."/>
            <person name="Hackstein J.H."/>
            <person name="Baker S.E."/>
            <person name="Grigoriev I.V."/>
            <person name="O'Malley M.A."/>
        </authorList>
    </citation>
    <scope>NUCLEOTIDE SEQUENCE [LARGE SCALE GENOMIC DNA]</scope>
    <source>
        <strain evidence="2 3">S4</strain>
    </source>
</reference>
<comment type="caution">
    <text evidence="2">The sequence shown here is derived from an EMBL/GenBank/DDBJ whole genome shotgun (WGS) entry which is preliminary data.</text>
</comment>
<dbReference type="EMBL" id="MCFG01000197">
    <property type="protein sequence ID" value="ORX78818.1"/>
    <property type="molecule type" value="Genomic_DNA"/>
</dbReference>
<keyword evidence="3" id="KW-1185">Reference proteome</keyword>
<sequence length="62" mass="6984">STYMIMDLGSDLTIDLLKRSLEINNGYSIIGLDTDQPMFKIGNFVYKGEVDYSLGTDLIFEV</sequence>
<dbReference type="OrthoDB" id="1877767at2759"/>
<dbReference type="Pfam" id="PF10419">
    <property type="entry name" value="TFIIIC_sub6"/>
    <property type="match status" value="1"/>
</dbReference>
<evidence type="ECO:0000313" key="3">
    <source>
        <dbReference type="Proteomes" id="UP000193944"/>
    </source>
</evidence>
<dbReference type="InterPro" id="IPR019481">
    <property type="entry name" value="TFIIIC_triple_barrel"/>
</dbReference>
<feature type="non-terminal residue" evidence="2">
    <location>
        <position position="1"/>
    </location>
</feature>
<accession>A0A1Y1WZP3</accession>
<proteinExistence type="predicted"/>
<evidence type="ECO:0000259" key="1">
    <source>
        <dbReference type="Pfam" id="PF10419"/>
    </source>
</evidence>
<organism evidence="2 3">
    <name type="scientific">Anaeromyces robustus</name>
    <dbReference type="NCBI Taxonomy" id="1754192"/>
    <lineage>
        <taxon>Eukaryota</taxon>
        <taxon>Fungi</taxon>
        <taxon>Fungi incertae sedis</taxon>
        <taxon>Chytridiomycota</taxon>
        <taxon>Chytridiomycota incertae sedis</taxon>
        <taxon>Neocallimastigomycetes</taxon>
        <taxon>Neocallimastigales</taxon>
        <taxon>Neocallimastigaceae</taxon>
        <taxon>Anaeromyces</taxon>
    </lineage>
</organism>
<evidence type="ECO:0000313" key="2">
    <source>
        <dbReference type="EMBL" id="ORX78818.1"/>
    </source>
</evidence>
<feature type="non-terminal residue" evidence="2">
    <location>
        <position position="62"/>
    </location>
</feature>
<dbReference type="AlphaFoldDB" id="A0A1Y1WZP3"/>
<dbReference type="Proteomes" id="UP000193944">
    <property type="component" value="Unassembled WGS sequence"/>
</dbReference>
<name>A0A1Y1WZP3_9FUNG</name>
<reference evidence="2 3" key="2">
    <citation type="submission" date="2016-08" db="EMBL/GenBank/DDBJ databases">
        <title>Pervasive Adenine N6-methylation of Active Genes in Fungi.</title>
        <authorList>
            <consortium name="DOE Joint Genome Institute"/>
            <person name="Mondo S.J."/>
            <person name="Dannebaum R.O."/>
            <person name="Kuo R.C."/>
            <person name="Labutti K."/>
            <person name="Haridas S."/>
            <person name="Kuo A."/>
            <person name="Salamov A."/>
            <person name="Ahrendt S.R."/>
            <person name="Lipzen A."/>
            <person name="Sullivan W."/>
            <person name="Andreopoulos W.B."/>
            <person name="Clum A."/>
            <person name="Lindquist E."/>
            <person name="Daum C."/>
            <person name="Ramamoorthy G.K."/>
            <person name="Gryganskyi A."/>
            <person name="Culley D."/>
            <person name="Magnuson J.K."/>
            <person name="James T.Y."/>
            <person name="O'Malley M.A."/>
            <person name="Stajich J.E."/>
            <person name="Spatafora J.W."/>
            <person name="Visel A."/>
            <person name="Grigoriev I.V."/>
        </authorList>
    </citation>
    <scope>NUCLEOTIDE SEQUENCE [LARGE SCALE GENOMIC DNA]</scope>
    <source>
        <strain evidence="2 3">S4</strain>
    </source>
</reference>
<dbReference type="Gene3D" id="2.60.40.4370">
    <property type="match status" value="1"/>
</dbReference>
<gene>
    <name evidence="2" type="ORF">BCR32DRAFT_179580</name>
</gene>
<dbReference type="STRING" id="1754192.A0A1Y1WZP3"/>
<feature type="domain" description="Transcription factor TFIIIC triple barrel" evidence="1">
    <location>
        <begin position="3"/>
        <end position="61"/>
    </location>
</feature>
<protein>
    <recommendedName>
        <fullName evidence="1">Transcription factor TFIIIC triple barrel domain-containing protein</fullName>
    </recommendedName>
</protein>